<sequence length="83" mass="9915">MLGRQWGCGCCHTWAQQIIIMWSLVPTDCFLFQNGNVCYKYYKLFIHVELKLDSGFQYHTRTHFIRRFNSILQLVLFSKSSMD</sequence>
<evidence type="ECO:0000313" key="3">
    <source>
        <dbReference type="Proteomes" id="UP000015105"/>
    </source>
</evidence>
<organism evidence="2 3">
    <name type="scientific">Aegilops tauschii subsp. strangulata</name>
    <name type="common">Goatgrass</name>
    <dbReference type="NCBI Taxonomy" id="200361"/>
    <lineage>
        <taxon>Eukaryota</taxon>
        <taxon>Viridiplantae</taxon>
        <taxon>Streptophyta</taxon>
        <taxon>Embryophyta</taxon>
        <taxon>Tracheophyta</taxon>
        <taxon>Spermatophyta</taxon>
        <taxon>Magnoliopsida</taxon>
        <taxon>Liliopsida</taxon>
        <taxon>Poales</taxon>
        <taxon>Poaceae</taxon>
        <taxon>BOP clade</taxon>
        <taxon>Pooideae</taxon>
        <taxon>Triticodae</taxon>
        <taxon>Triticeae</taxon>
        <taxon>Triticinae</taxon>
        <taxon>Aegilops</taxon>
    </lineage>
</organism>
<dbReference type="Gramene" id="AET2Gv20481100.3">
    <property type="protein sequence ID" value="AET2Gv20481100.3"/>
    <property type="gene ID" value="AET2Gv20481100"/>
</dbReference>
<reference evidence="2" key="3">
    <citation type="journal article" date="2017" name="Nature">
        <title>Genome sequence of the progenitor of the wheat D genome Aegilops tauschii.</title>
        <authorList>
            <person name="Luo M.C."/>
            <person name="Gu Y.Q."/>
            <person name="Puiu D."/>
            <person name="Wang H."/>
            <person name="Twardziok S.O."/>
            <person name="Deal K.R."/>
            <person name="Huo N."/>
            <person name="Zhu T."/>
            <person name="Wang L."/>
            <person name="Wang Y."/>
            <person name="McGuire P.E."/>
            <person name="Liu S."/>
            <person name="Long H."/>
            <person name="Ramasamy R.K."/>
            <person name="Rodriguez J.C."/>
            <person name="Van S.L."/>
            <person name="Yuan L."/>
            <person name="Wang Z."/>
            <person name="Xia Z."/>
            <person name="Xiao L."/>
            <person name="Anderson O.D."/>
            <person name="Ouyang S."/>
            <person name="Liang Y."/>
            <person name="Zimin A.V."/>
            <person name="Pertea G."/>
            <person name="Qi P."/>
            <person name="Bennetzen J.L."/>
            <person name="Dai X."/>
            <person name="Dawson M.W."/>
            <person name="Muller H.G."/>
            <person name="Kugler K."/>
            <person name="Rivarola-Duarte L."/>
            <person name="Spannagl M."/>
            <person name="Mayer K.F.X."/>
            <person name="Lu F.H."/>
            <person name="Bevan M.W."/>
            <person name="Leroy P."/>
            <person name="Li P."/>
            <person name="You F.M."/>
            <person name="Sun Q."/>
            <person name="Liu Z."/>
            <person name="Lyons E."/>
            <person name="Wicker T."/>
            <person name="Salzberg S.L."/>
            <person name="Devos K.M."/>
            <person name="Dvorak J."/>
        </authorList>
    </citation>
    <scope>NUCLEOTIDE SEQUENCE [LARGE SCALE GENOMIC DNA]</scope>
    <source>
        <strain evidence="2">cv. AL8/78</strain>
    </source>
</reference>
<reference evidence="2" key="4">
    <citation type="submission" date="2019-03" db="UniProtKB">
        <authorList>
            <consortium name="EnsemblPlants"/>
        </authorList>
    </citation>
    <scope>IDENTIFICATION</scope>
</reference>
<accession>A0A453BEU9</accession>
<evidence type="ECO:0000313" key="2">
    <source>
        <dbReference type="EnsemblPlants" id="AET2Gv20481100.3"/>
    </source>
</evidence>
<proteinExistence type="predicted"/>
<protein>
    <recommendedName>
        <fullName evidence="4">Secreted protein</fullName>
    </recommendedName>
</protein>
<evidence type="ECO:0008006" key="4">
    <source>
        <dbReference type="Google" id="ProtNLM"/>
    </source>
</evidence>
<keyword evidence="1" id="KW-0732">Signal</keyword>
<dbReference type="AlphaFoldDB" id="A0A453BEU9"/>
<reference evidence="3" key="1">
    <citation type="journal article" date="2014" name="Science">
        <title>Ancient hybridizations among the ancestral genomes of bread wheat.</title>
        <authorList>
            <consortium name="International Wheat Genome Sequencing Consortium,"/>
            <person name="Marcussen T."/>
            <person name="Sandve S.R."/>
            <person name="Heier L."/>
            <person name="Spannagl M."/>
            <person name="Pfeifer M."/>
            <person name="Jakobsen K.S."/>
            <person name="Wulff B.B."/>
            <person name="Steuernagel B."/>
            <person name="Mayer K.F."/>
            <person name="Olsen O.A."/>
        </authorList>
    </citation>
    <scope>NUCLEOTIDE SEQUENCE [LARGE SCALE GENOMIC DNA]</scope>
    <source>
        <strain evidence="3">cv. AL8/78</strain>
    </source>
</reference>
<feature type="chain" id="PRO_5019583067" description="Secreted protein" evidence="1">
    <location>
        <begin position="30"/>
        <end position="83"/>
    </location>
</feature>
<dbReference type="Proteomes" id="UP000015105">
    <property type="component" value="Chromosome 2D"/>
</dbReference>
<name>A0A453BEU9_AEGTS</name>
<reference evidence="3" key="2">
    <citation type="journal article" date="2017" name="Nat. Plants">
        <title>The Aegilops tauschii genome reveals multiple impacts of transposons.</title>
        <authorList>
            <person name="Zhao G."/>
            <person name="Zou C."/>
            <person name="Li K."/>
            <person name="Wang K."/>
            <person name="Li T."/>
            <person name="Gao L."/>
            <person name="Zhang X."/>
            <person name="Wang H."/>
            <person name="Yang Z."/>
            <person name="Liu X."/>
            <person name="Jiang W."/>
            <person name="Mao L."/>
            <person name="Kong X."/>
            <person name="Jiao Y."/>
            <person name="Jia J."/>
        </authorList>
    </citation>
    <scope>NUCLEOTIDE SEQUENCE [LARGE SCALE GENOMIC DNA]</scope>
    <source>
        <strain evidence="3">cv. AL8/78</strain>
    </source>
</reference>
<keyword evidence="3" id="KW-1185">Reference proteome</keyword>
<dbReference type="EnsemblPlants" id="AET2Gv20481100.3">
    <property type="protein sequence ID" value="AET2Gv20481100.3"/>
    <property type="gene ID" value="AET2Gv20481100"/>
</dbReference>
<reference evidence="2" key="5">
    <citation type="journal article" date="2021" name="G3 (Bethesda)">
        <title>Aegilops tauschii genome assembly Aet v5.0 features greater sequence contiguity and improved annotation.</title>
        <authorList>
            <person name="Wang L."/>
            <person name="Zhu T."/>
            <person name="Rodriguez J.C."/>
            <person name="Deal K.R."/>
            <person name="Dubcovsky J."/>
            <person name="McGuire P.E."/>
            <person name="Lux T."/>
            <person name="Spannagl M."/>
            <person name="Mayer K.F.X."/>
            <person name="Baldrich P."/>
            <person name="Meyers B.C."/>
            <person name="Huo N."/>
            <person name="Gu Y.Q."/>
            <person name="Zhou H."/>
            <person name="Devos K.M."/>
            <person name="Bennetzen J.L."/>
            <person name="Unver T."/>
            <person name="Budak H."/>
            <person name="Gulick P.J."/>
            <person name="Galiba G."/>
            <person name="Kalapos B."/>
            <person name="Nelson D.R."/>
            <person name="Li P."/>
            <person name="You F.M."/>
            <person name="Luo M.C."/>
            <person name="Dvorak J."/>
        </authorList>
    </citation>
    <scope>NUCLEOTIDE SEQUENCE [LARGE SCALE GENOMIC DNA]</scope>
    <source>
        <strain evidence="2">cv. AL8/78</strain>
    </source>
</reference>
<feature type="signal peptide" evidence="1">
    <location>
        <begin position="1"/>
        <end position="29"/>
    </location>
</feature>
<evidence type="ECO:0000256" key="1">
    <source>
        <dbReference type="SAM" id="SignalP"/>
    </source>
</evidence>